<evidence type="ECO:0000256" key="3">
    <source>
        <dbReference type="PROSITE-ProRule" id="PRU00175"/>
    </source>
</evidence>
<protein>
    <submittedName>
        <fullName evidence="6">RING-type domain-containing protein</fullName>
    </submittedName>
</protein>
<evidence type="ECO:0000313" key="5">
    <source>
        <dbReference type="Proteomes" id="UP000035680"/>
    </source>
</evidence>
<dbReference type="InterPro" id="IPR036322">
    <property type="entry name" value="WD40_repeat_dom_sf"/>
</dbReference>
<dbReference type="SUPFAM" id="SSF50978">
    <property type="entry name" value="WD40 repeat-like"/>
    <property type="match status" value="1"/>
</dbReference>
<evidence type="ECO:0000259" key="4">
    <source>
        <dbReference type="PROSITE" id="PS50089"/>
    </source>
</evidence>
<reference evidence="6" key="2">
    <citation type="submission" date="2015-08" db="UniProtKB">
        <authorList>
            <consortium name="WormBaseParasite"/>
        </authorList>
    </citation>
    <scope>IDENTIFICATION</scope>
</reference>
<dbReference type="AlphaFoldDB" id="A0A0K0FNW8"/>
<evidence type="ECO:0000256" key="1">
    <source>
        <dbReference type="ARBA" id="ARBA00022771"/>
    </source>
</evidence>
<dbReference type="WBParaSite" id="SVE_1081900.1">
    <property type="protein sequence ID" value="SVE_1081900.1"/>
    <property type="gene ID" value="SVE_1081900"/>
</dbReference>
<dbReference type="Proteomes" id="UP000035680">
    <property type="component" value="Unassembled WGS sequence"/>
</dbReference>
<reference evidence="5" key="1">
    <citation type="submission" date="2014-07" db="EMBL/GenBank/DDBJ databases">
        <authorList>
            <person name="Martin A.A"/>
            <person name="De Silva N."/>
        </authorList>
    </citation>
    <scope>NUCLEOTIDE SEQUENCE</scope>
</reference>
<feature type="domain" description="RING-type" evidence="4">
    <location>
        <begin position="5"/>
        <end position="53"/>
    </location>
</feature>
<name>A0A0K0FNW8_STRVS</name>
<keyword evidence="2" id="KW-0862">Zinc</keyword>
<keyword evidence="1 3" id="KW-0863">Zinc-finger</keyword>
<sequence length="452" mass="51826">MEVKCIICFESCAASGTNHAPYSTPCGHIMGKECLEKLKNYLNINCFNCPFCKTKITFTNCHPVYGIAQEAKDNVTKSRNKCEKLKVNFSFSKIFSENIDGTIKFFDEHNGNILIAGEIPSFCFSEQFLKIIDTKGKKMYEISKNKLVFECSCLCFNKSKYGVIEFCVGYINGTVELYRYKFAGNNFNILDKKKLTNFDFTQFLFGTRKINSVCFLPSDIIAISIGKGMICIWNKREECLSKTQIMIKCIDNESDFISQLTKTIFDDFIGIMNDKIYIFKKNSTFYELASETDKTIVSYSIDPKFFVLNVLYSNKSNLVQDHSTSQSFTRYKIIYDNGVQKYCAEKMINVQNIINEIPKSFISSLFAIENSNGPLMYHGIFANIRNNNIEIIYLNNSKKCVGYENFKDISNCLGVTFVGRKKFFFKSNSIRTIAIIFKNKVVVMDISYITTL</sequence>
<keyword evidence="1 3" id="KW-0479">Metal-binding</keyword>
<accession>A0A0K0FNW8</accession>
<keyword evidence="5" id="KW-1185">Reference proteome</keyword>
<dbReference type="SUPFAM" id="SSF57850">
    <property type="entry name" value="RING/U-box"/>
    <property type="match status" value="1"/>
</dbReference>
<evidence type="ECO:0000313" key="6">
    <source>
        <dbReference type="WBParaSite" id="SVE_1081900.1"/>
    </source>
</evidence>
<dbReference type="InterPro" id="IPR013083">
    <property type="entry name" value="Znf_RING/FYVE/PHD"/>
</dbReference>
<evidence type="ECO:0000256" key="2">
    <source>
        <dbReference type="ARBA" id="ARBA00022833"/>
    </source>
</evidence>
<proteinExistence type="predicted"/>
<dbReference type="PROSITE" id="PS50089">
    <property type="entry name" value="ZF_RING_2"/>
    <property type="match status" value="1"/>
</dbReference>
<organism evidence="5 6">
    <name type="scientific">Strongyloides venezuelensis</name>
    <name type="common">Threadworm</name>
    <dbReference type="NCBI Taxonomy" id="75913"/>
    <lineage>
        <taxon>Eukaryota</taxon>
        <taxon>Metazoa</taxon>
        <taxon>Ecdysozoa</taxon>
        <taxon>Nematoda</taxon>
        <taxon>Chromadorea</taxon>
        <taxon>Rhabditida</taxon>
        <taxon>Tylenchina</taxon>
        <taxon>Panagrolaimomorpha</taxon>
        <taxon>Strongyloidoidea</taxon>
        <taxon>Strongyloididae</taxon>
        <taxon>Strongyloides</taxon>
    </lineage>
</organism>
<dbReference type="GO" id="GO:0008270">
    <property type="term" value="F:zinc ion binding"/>
    <property type="evidence" value="ECO:0007669"/>
    <property type="project" value="UniProtKB-KW"/>
</dbReference>
<dbReference type="Gene3D" id="3.30.40.10">
    <property type="entry name" value="Zinc/RING finger domain, C3HC4 (zinc finger)"/>
    <property type="match status" value="1"/>
</dbReference>
<dbReference type="InterPro" id="IPR001841">
    <property type="entry name" value="Znf_RING"/>
</dbReference>